<dbReference type="CDD" id="cd02181">
    <property type="entry name" value="GH16_fungal_Lam16A_glucanase"/>
    <property type="match status" value="1"/>
</dbReference>
<dbReference type="SUPFAM" id="SSF49899">
    <property type="entry name" value="Concanavalin A-like lectins/glucanases"/>
    <property type="match status" value="1"/>
</dbReference>
<accession>S0BE34</accession>
<dbReference type="STRING" id="1097556.S0BE34"/>
<keyword evidence="3" id="KW-1185">Reference proteome</keyword>
<dbReference type="PANTHER" id="PTHR10963">
    <property type="entry name" value="GLYCOSYL HYDROLASE-RELATED"/>
    <property type="match status" value="1"/>
</dbReference>
<evidence type="ECO:0000313" key="2">
    <source>
        <dbReference type="EMBL" id="CCG81318.1"/>
    </source>
</evidence>
<proteinExistence type="predicted"/>
<evidence type="ECO:0000313" key="3">
    <source>
        <dbReference type="Proteomes" id="UP000013776"/>
    </source>
</evidence>
<keyword evidence="2" id="KW-0326">Glycosidase</keyword>
<dbReference type="OrthoDB" id="192832at2759"/>
<name>S0BE34_TAPDE</name>
<dbReference type="GO" id="GO:0009251">
    <property type="term" value="P:glucan catabolic process"/>
    <property type="evidence" value="ECO:0007669"/>
    <property type="project" value="TreeGrafter"/>
</dbReference>
<dbReference type="InterPro" id="IPR050546">
    <property type="entry name" value="Glycosyl_Hydrlase_16"/>
</dbReference>
<dbReference type="eggNOG" id="ENOG502QUM3">
    <property type="taxonomic scope" value="Eukaryota"/>
</dbReference>
<dbReference type="InterPro" id="IPR013320">
    <property type="entry name" value="ConA-like_dom_sf"/>
</dbReference>
<dbReference type="PANTHER" id="PTHR10963:SF24">
    <property type="entry name" value="GLYCOSIDASE C21B10.07-RELATED"/>
    <property type="match status" value="1"/>
</dbReference>
<evidence type="ECO:0000259" key="1">
    <source>
        <dbReference type="PROSITE" id="PS51762"/>
    </source>
</evidence>
<dbReference type="Gene3D" id="2.60.120.200">
    <property type="match status" value="1"/>
</dbReference>
<sequence length="338" mass="37430">MLLRTLIAGSVLFLVITFALFEYTIFAPAQSPFDPPADQTARYVLKNEYSGSTFFDGFNFEDAPDPTHGHVQYISRSLAQRHNLTYLGDDGLVYIHSDSTSMAPNGRMSVRISSKRQYTKGLFVLDLHHMPEACGAWPAFWTTAPTSWPVKGEIDILEGVNLETDNAHTLHTSRGCSVAQYRVQKGTSESMDCDVKAANQWPNQGCGVKTADSFGSKFNEDGGAVVVMEWTSSVIRMWTFKRDSIPFDLAVDAPHPDIDIAKWGLPDAVFESTQCDIDGIFRDHVIIINTTFCGDWAGTVYAASTCPGSNCVSFVSSHPEAFEQAYWAIKSLKVYQMT</sequence>
<protein>
    <submittedName>
        <fullName evidence="2">Probable glycosidase C21B10.07</fullName>
    </submittedName>
</protein>
<keyword evidence="2" id="KW-0378">Hydrolase</keyword>
<dbReference type="EMBL" id="CAHR02000035">
    <property type="protein sequence ID" value="CCG81318.1"/>
    <property type="molecule type" value="Genomic_DNA"/>
</dbReference>
<dbReference type="Proteomes" id="UP000013776">
    <property type="component" value="Unassembled WGS sequence"/>
</dbReference>
<gene>
    <name evidence="2" type="ORF">TAPDE_001133</name>
</gene>
<dbReference type="AlphaFoldDB" id="S0BE34"/>
<dbReference type="InterPro" id="IPR000757">
    <property type="entry name" value="Beta-glucanase-like"/>
</dbReference>
<reference evidence="2 3" key="1">
    <citation type="journal article" date="2013" name="MBio">
        <title>Genome sequencing of the plant pathogen Taphrina deformans, the causal agent of peach leaf curl.</title>
        <authorList>
            <person name="Cisse O.H."/>
            <person name="Almeida J.M.G.C.F."/>
            <person name="Fonseca A."/>
            <person name="Kumar A.A."/>
            <person name="Salojaervi J."/>
            <person name="Overmyer K."/>
            <person name="Hauser P.M."/>
            <person name="Pagni M."/>
        </authorList>
    </citation>
    <scope>NUCLEOTIDE SEQUENCE [LARGE SCALE GENOMIC DNA]</scope>
    <source>
        <strain evidence="3">PYCC 5710 / ATCC 11124 / CBS 356.35 / IMI 108563 / JCM 9778 / NBRC 8474</strain>
    </source>
</reference>
<feature type="domain" description="GH16" evidence="1">
    <location>
        <begin position="27"/>
        <end position="305"/>
    </location>
</feature>
<dbReference type="GO" id="GO:0004553">
    <property type="term" value="F:hydrolase activity, hydrolyzing O-glycosyl compounds"/>
    <property type="evidence" value="ECO:0007669"/>
    <property type="project" value="InterPro"/>
</dbReference>
<dbReference type="PROSITE" id="PS51762">
    <property type="entry name" value="GH16_2"/>
    <property type="match status" value="1"/>
</dbReference>
<dbReference type="VEuPathDB" id="FungiDB:TAPDE_001133"/>
<organism evidence="2 3">
    <name type="scientific">Taphrina deformans (strain PYCC 5710 / ATCC 11124 / CBS 356.35 / IMI 108563 / JCM 9778 / NBRC 8474)</name>
    <name type="common">Peach leaf curl fungus</name>
    <name type="synonym">Lalaria deformans</name>
    <dbReference type="NCBI Taxonomy" id="1097556"/>
    <lineage>
        <taxon>Eukaryota</taxon>
        <taxon>Fungi</taxon>
        <taxon>Dikarya</taxon>
        <taxon>Ascomycota</taxon>
        <taxon>Taphrinomycotina</taxon>
        <taxon>Taphrinomycetes</taxon>
        <taxon>Taphrinales</taxon>
        <taxon>Taphrinaceae</taxon>
        <taxon>Taphrina</taxon>
    </lineage>
</organism>
<comment type="caution">
    <text evidence="2">The sequence shown here is derived from an EMBL/GenBank/DDBJ whole genome shotgun (WGS) entry which is preliminary data.</text>
</comment>
<dbReference type="Pfam" id="PF26113">
    <property type="entry name" value="GH16_XgeA"/>
    <property type="match status" value="1"/>
</dbReference>